<dbReference type="EMBL" id="BOPF01000001">
    <property type="protein sequence ID" value="GIJ43123.1"/>
    <property type="molecule type" value="Genomic_DNA"/>
</dbReference>
<accession>A0A8J4DN24</accession>
<dbReference type="PANTHER" id="PTHR35010:SF2">
    <property type="entry name" value="BLL4672 PROTEIN"/>
    <property type="match status" value="1"/>
</dbReference>
<evidence type="ECO:0000313" key="3">
    <source>
        <dbReference type="Proteomes" id="UP000619260"/>
    </source>
</evidence>
<dbReference type="InterPro" id="IPR010982">
    <property type="entry name" value="Lambda_DNA-bd_dom_sf"/>
</dbReference>
<name>A0A8J4DN24_9ACTN</name>
<keyword evidence="3" id="KW-1185">Reference proteome</keyword>
<dbReference type="PROSITE" id="PS50943">
    <property type="entry name" value="HTH_CROC1"/>
    <property type="match status" value="1"/>
</dbReference>
<dbReference type="Gene3D" id="3.30.450.180">
    <property type="match status" value="1"/>
</dbReference>
<dbReference type="RefSeq" id="WP_203896730.1">
    <property type="nucleotide sequence ID" value="NZ_BOPF01000001.1"/>
</dbReference>
<dbReference type="InterPro" id="IPR001387">
    <property type="entry name" value="Cro/C1-type_HTH"/>
</dbReference>
<sequence length="301" mass="32687">MDKRDLAAFLRGKRERLRPADVGLPAGARRRTPGLRREEVAQLALISVDHYSRLEQARGRHPSRAVLQNIARALRLSTQERAHLFRLAGHAAPDAAARPSDAVAEGTRRLLDRIGDAGVIVFNGGCEVLAWNPLAAAMFEDFAALGAHDRNIVRRYFLDPAGGRYGIAAARRFAGTAVSYLRLAATRYPNDPGITALIRDLRAGSAEFAALWESQELHVERHSEEIVDHPTVGRLTLDFEILSLPEQDQQVVMFTAEPDSPTHRALELLRVIGALQSADAARASALSSTADSSAGSPSPVS</sequence>
<dbReference type="AlphaFoldDB" id="A0A8J4DN24"/>
<dbReference type="Pfam" id="PF17765">
    <property type="entry name" value="MLTR_LBD"/>
    <property type="match status" value="1"/>
</dbReference>
<comment type="caution">
    <text evidence="2">The sequence shown here is derived from an EMBL/GenBank/DDBJ whole genome shotgun (WGS) entry which is preliminary data.</text>
</comment>
<dbReference type="PANTHER" id="PTHR35010">
    <property type="entry name" value="BLL4672 PROTEIN-RELATED"/>
    <property type="match status" value="1"/>
</dbReference>
<evidence type="ECO:0000259" key="1">
    <source>
        <dbReference type="PROSITE" id="PS50943"/>
    </source>
</evidence>
<feature type="domain" description="HTH cro/C1-type" evidence="1">
    <location>
        <begin position="34"/>
        <end position="81"/>
    </location>
</feature>
<dbReference type="SMART" id="SM00530">
    <property type="entry name" value="HTH_XRE"/>
    <property type="match status" value="1"/>
</dbReference>
<dbReference type="GO" id="GO:0003677">
    <property type="term" value="F:DNA binding"/>
    <property type="evidence" value="ECO:0007669"/>
    <property type="project" value="InterPro"/>
</dbReference>
<dbReference type="InterPro" id="IPR041413">
    <property type="entry name" value="MLTR_LBD"/>
</dbReference>
<reference evidence="2" key="1">
    <citation type="submission" date="2021-01" db="EMBL/GenBank/DDBJ databases">
        <title>Whole genome shotgun sequence of Virgisporangium aliadipatigenens NBRC 105644.</title>
        <authorList>
            <person name="Komaki H."/>
            <person name="Tamura T."/>
        </authorList>
    </citation>
    <scope>NUCLEOTIDE SEQUENCE</scope>
    <source>
        <strain evidence="2">NBRC 105644</strain>
    </source>
</reference>
<dbReference type="Proteomes" id="UP000619260">
    <property type="component" value="Unassembled WGS sequence"/>
</dbReference>
<organism evidence="2 3">
    <name type="scientific">Virgisporangium aliadipatigenens</name>
    <dbReference type="NCBI Taxonomy" id="741659"/>
    <lineage>
        <taxon>Bacteria</taxon>
        <taxon>Bacillati</taxon>
        <taxon>Actinomycetota</taxon>
        <taxon>Actinomycetes</taxon>
        <taxon>Micromonosporales</taxon>
        <taxon>Micromonosporaceae</taxon>
        <taxon>Virgisporangium</taxon>
    </lineage>
</organism>
<dbReference type="CDD" id="cd00093">
    <property type="entry name" value="HTH_XRE"/>
    <property type="match status" value="1"/>
</dbReference>
<proteinExistence type="predicted"/>
<dbReference type="SUPFAM" id="SSF47413">
    <property type="entry name" value="lambda repressor-like DNA-binding domains"/>
    <property type="match status" value="1"/>
</dbReference>
<dbReference type="Pfam" id="PF13560">
    <property type="entry name" value="HTH_31"/>
    <property type="match status" value="1"/>
</dbReference>
<evidence type="ECO:0000313" key="2">
    <source>
        <dbReference type="EMBL" id="GIJ43123.1"/>
    </source>
</evidence>
<dbReference type="Gene3D" id="1.10.260.40">
    <property type="entry name" value="lambda repressor-like DNA-binding domains"/>
    <property type="match status" value="1"/>
</dbReference>
<gene>
    <name evidence="2" type="ORF">Val02_00090</name>
</gene>
<protein>
    <submittedName>
        <fullName evidence="2">Transcriptional regulator</fullName>
    </submittedName>
</protein>